<dbReference type="PROSITE" id="PS51708">
    <property type="entry name" value="CHAD"/>
    <property type="match status" value="1"/>
</dbReference>
<dbReference type="InterPro" id="IPR007899">
    <property type="entry name" value="CHAD_dom"/>
</dbReference>
<dbReference type="EMBL" id="QQBC01000006">
    <property type="protein sequence ID" value="RDI65191.1"/>
    <property type="molecule type" value="Genomic_DNA"/>
</dbReference>
<organism evidence="2 3">
    <name type="scientific">Nocardia pseudobrasiliensis</name>
    <dbReference type="NCBI Taxonomy" id="45979"/>
    <lineage>
        <taxon>Bacteria</taxon>
        <taxon>Bacillati</taxon>
        <taxon>Actinomycetota</taxon>
        <taxon>Actinomycetes</taxon>
        <taxon>Mycobacteriales</taxon>
        <taxon>Nocardiaceae</taxon>
        <taxon>Nocardia</taxon>
    </lineage>
</organism>
<dbReference type="RefSeq" id="WP_068007355.1">
    <property type="nucleotide sequence ID" value="NZ_QQBC01000006.1"/>
</dbReference>
<dbReference type="PANTHER" id="PTHR39339">
    <property type="entry name" value="SLR1444 PROTEIN"/>
    <property type="match status" value="1"/>
</dbReference>
<sequence length="294" mass="33068">MSTAAGPALVAALADDLDRLLSAEPDVRADRPDSVHSMRVATRRLRSVLRSYRKLFHDGPIDEMRDELRWLAGLLGVARDAEVRAERFAALTEEQPTEQRRIGRRLVSAERAKYTRAHRAVLKALDGDRYATLRERLRKLHSHPPLRKKRAKSDAADAFSSVLRKDFQRLRNLVREEPEVPEEDRVEHLHEIRKAAKRLRYSADAAGRVLGGPAEELARKAKKLQSVLGDHRDAVEAMAMIETRAAAARQRGADTGVYEALALSEAAAARKALESYPVAAEFLKTKYKRKEMLG</sequence>
<accession>A0A370I4Y2</accession>
<feature type="domain" description="CHAD" evidence="1">
    <location>
        <begin position="2"/>
        <end position="285"/>
    </location>
</feature>
<keyword evidence="3" id="KW-1185">Reference proteome</keyword>
<evidence type="ECO:0000313" key="3">
    <source>
        <dbReference type="Proteomes" id="UP000254869"/>
    </source>
</evidence>
<name>A0A370I4Y2_9NOCA</name>
<gene>
    <name evidence="2" type="ORF">DFR76_10660</name>
</gene>
<dbReference type="AlphaFoldDB" id="A0A370I4Y2"/>
<evidence type="ECO:0000259" key="1">
    <source>
        <dbReference type="PROSITE" id="PS51708"/>
    </source>
</evidence>
<dbReference type="SMART" id="SM00880">
    <property type="entry name" value="CHAD"/>
    <property type="match status" value="1"/>
</dbReference>
<dbReference type="Pfam" id="PF05235">
    <property type="entry name" value="CHAD"/>
    <property type="match status" value="1"/>
</dbReference>
<dbReference type="PANTHER" id="PTHR39339:SF1">
    <property type="entry name" value="CHAD DOMAIN-CONTAINING PROTEIN"/>
    <property type="match status" value="1"/>
</dbReference>
<reference evidence="2 3" key="1">
    <citation type="submission" date="2018-07" db="EMBL/GenBank/DDBJ databases">
        <title>Genomic Encyclopedia of Type Strains, Phase IV (KMG-IV): sequencing the most valuable type-strain genomes for metagenomic binning, comparative biology and taxonomic classification.</title>
        <authorList>
            <person name="Goeker M."/>
        </authorList>
    </citation>
    <scope>NUCLEOTIDE SEQUENCE [LARGE SCALE GENOMIC DNA]</scope>
    <source>
        <strain evidence="2 3">DSM 44290</strain>
    </source>
</reference>
<dbReference type="Gene3D" id="1.40.20.10">
    <property type="entry name" value="CHAD domain"/>
    <property type="match status" value="1"/>
</dbReference>
<dbReference type="Proteomes" id="UP000254869">
    <property type="component" value="Unassembled WGS sequence"/>
</dbReference>
<evidence type="ECO:0000313" key="2">
    <source>
        <dbReference type="EMBL" id="RDI65191.1"/>
    </source>
</evidence>
<dbReference type="STRING" id="1210086.GCA_001613105_07222"/>
<dbReference type="InterPro" id="IPR038186">
    <property type="entry name" value="CHAD_dom_sf"/>
</dbReference>
<protein>
    <submittedName>
        <fullName evidence="2">CHAD domain-containing protein</fullName>
    </submittedName>
</protein>
<comment type="caution">
    <text evidence="2">The sequence shown here is derived from an EMBL/GenBank/DDBJ whole genome shotgun (WGS) entry which is preliminary data.</text>
</comment>
<proteinExistence type="predicted"/>